<protein>
    <recommendedName>
        <fullName evidence="4">Ubiquinol-cytochrome c reductase complex 6.7 kDa protein</fullName>
    </recommendedName>
</protein>
<evidence type="ECO:0000313" key="2">
    <source>
        <dbReference type="EMBL" id="OAY38286.1"/>
    </source>
</evidence>
<evidence type="ECO:0000256" key="1">
    <source>
        <dbReference type="SAM" id="Phobius"/>
    </source>
</evidence>
<evidence type="ECO:0000313" key="3">
    <source>
        <dbReference type="Proteomes" id="UP000091857"/>
    </source>
</evidence>
<gene>
    <name evidence="2" type="ORF">MANES_10G002800v8</name>
</gene>
<keyword evidence="1" id="KW-0472">Membrane</keyword>
<dbReference type="STRING" id="3983.A0A2C9V416"/>
<keyword evidence="3" id="KW-1185">Reference proteome</keyword>
<name>A0A2C9V416_MANES</name>
<organism evidence="2 3">
    <name type="scientific">Manihot esculenta</name>
    <name type="common">Cassava</name>
    <name type="synonym">Jatropha manihot</name>
    <dbReference type="NCBI Taxonomy" id="3983"/>
    <lineage>
        <taxon>Eukaryota</taxon>
        <taxon>Viridiplantae</taxon>
        <taxon>Streptophyta</taxon>
        <taxon>Embryophyta</taxon>
        <taxon>Tracheophyta</taxon>
        <taxon>Spermatophyta</taxon>
        <taxon>Magnoliopsida</taxon>
        <taxon>eudicotyledons</taxon>
        <taxon>Gunneridae</taxon>
        <taxon>Pentapetalae</taxon>
        <taxon>rosids</taxon>
        <taxon>fabids</taxon>
        <taxon>Malpighiales</taxon>
        <taxon>Euphorbiaceae</taxon>
        <taxon>Crotonoideae</taxon>
        <taxon>Manihoteae</taxon>
        <taxon>Manihot</taxon>
    </lineage>
</organism>
<evidence type="ECO:0008006" key="4">
    <source>
        <dbReference type="Google" id="ProtNLM"/>
    </source>
</evidence>
<keyword evidence="1" id="KW-0812">Transmembrane</keyword>
<accession>A0A2C9V416</accession>
<dbReference type="Proteomes" id="UP000091857">
    <property type="component" value="Chromosome 10"/>
</dbReference>
<comment type="caution">
    <text evidence="2">The sequence shown here is derived from an EMBL/GenBank/DDBJ whole genome shotgun (WGS) entry which is preliminary data.</text>
</comment>
<dbReference type="Gramene" id="Manes.10G002800.1.v8.1">
    <property type="protein sequence ID" value="Manes.10G002800.1.v8.1.CDS"/>
    <property type="gene ID" value="Manes.10G002800.v8.1"/>
</dbReference>
<reference evidence="3" key="1">
    <citation type="journal article" date="2016" name="Nat. Biotechnol.">
        <title>Sequencing wild and cultivated cassava and related species reveals extensive interspecific hybridization and genetic diversity.</title>
        <authorList>
            <person name="Bredeson J.V."/>
            <person name="Lyons J.B."/>
            <person name="Prochnik S.E."/>
            <person name="Wu G.A."/>
            <person name="Ha C.M."/>
            <person name="Edsinger-Gonzales E."/>
            <person name="Grimwood J."/>
            <person name="Schmutz J."/>
            <person name="Rabbi I.Y."/>
            <person name="Egesi C."/>
            <person name="Nauluvula P."/>
            <person name="Lebot V."/>
            <person name="Ndunguru J."/>
            <person name="Mkamilo G."/>
            <person name="Bart R.S."/>
            <person name="Setter T.L."/>
            <person name="Gleadow R.M."/>
            <person name="Kulakow P."/>
            <person name="Ferguson M.E."/>
            <person name="Rounsley S."/>
            <person name="Rokhsar D.S."/>
        </authorList>
    </citation>
    <scope>NUCLEOTIDE SEQUENCE [LARGE SCALE GENOMIC DNA]</scope>
    <source>
        <strain evidence="3">cv. AM560-2</strain>
    </source>
</reference>
<proteinExistence type="predicted"/>
<sequence>MSGETALFKFLKPRRRPQSTDVQAAAFWGIAAASAALYIIQPFDWIKKTFIDKEPEGK</sequence>
<feature type="transmembrane region" description="Helical" evidence="1">
    <location>
        <begin position="21"/>
        <end position="40"/>
    </location>
</feature>
<dbReference type="EMBL" id="CM004396">
    <property type="protein sequence ID" value="OAY38286.1"/>
    <property type="molecule type" value="Genomic_DNA"/>
</dbReference>
<dbReference type="AlphaFoldDB" id="A0A2C9V416"/>
<keyword evidence="1" id="KW-1133">Transmembrane helix</keyword>